<feature type="compositionally biased region" description="Acidic residues" evidence="2">
    <location>
        <begin position="187"/>
        <end position="199"/>
    </location>
</feature>
<keyword evidence="4" id="KW-1185">Reference proteome</keyword>
<sequence>MNKESEGASLVAILDELTELVENARAVPMSASAMVNRSEILDLLATARDQVPDQIRVADGLLADAEGMRSQAQGRADDILEQAQKDAEEAIAQAREQAARLVSQDAITIAAKARAQRIVDDAKSHADKLAAGADTYSDNSLLALQEQVSSIGNELDSLNQTVQGRIDSLVGQIMAGRNVLSDRGREEDEELTEKEEEWQ</sequence>
<name>A0A2V1KG39_9ACTO</name>
<gene>
    <name evidence="3" type="ORF">DD236_04855</name>
</gene>
<accession>A0A2V1KG39</accession>
<dbReference type="RefSeq" id="WP_109093199.1">
    <property type="nucleotide sequence ID" value="NZ_CAMELQ010000022.1"/>
</dbReference>
<dbReference type="AlphaFoldDB" id="A0A2V1KG39"/>
<evidence type="ECO:0000313" key="3">
    <source>
        <dbReference type="EMBL" id="PWF27704.1"/>
    </source>
</evidence>
<evidence type="ECO:0000256" key="2">
    <source>
        <dbReference type="SAM" id="MobiDB-lite"/>
    </source>
</evidence>
<keyword evidence="1" id="KW-0175">Coiled coil</keyword>
<protein>
    <recommendedName>
        <fullName evidence="5">ATPase</fullName>
    </recommendedName>
</protein>
<proteinExistence type="predicted"/>
<organism evidence="3 4">
    <name type="scientific">Ancrocorticia populi</name>
    <dbReference type="NCBI Taxonomy" id="2175228"/>
    <lineage>
        <taxon>Bacteria</taxon>
        <taxon>Bacillati</taxon>
        <taxon>Actinomycetota</taxon>
        <taxon>Actinomycetes</taxon>
        <taxon>Actinomycetales</taxon>
        <taxon>Actinomycetaceae</taxon>
        <taxon>Ancrocorticia</taxon>
    </lineage>
</organism>
<evidence type="ECO:0000313" key="4">
    <source>
        <dbReference type="Proteomes" id="UP000245283"/>
    </source>
</evidence>
<dbReference type="OrthoDB" id="3291843at2"/>
<feature type="region of interest" description="Disordered" evidence="2">
    <location>
        <begin position="179"/>
        <end position="199"/>
    </location>
</feature>
<dbReference type="EMBL" id="QETB01000001">
    <property type="protein sequence ID" value="PWF27704.1"/>
    <property type="molecule type" value="Genomic_DNA"/>
</dbReference>
<feature type="coiled-coil region" evidence="1">
    <location>
        <begin position="77"/>
        <end position="104"/>
    </location>
</feature>
<comment type="caution">
    <text evidence="3">The sequence shown here is derived from an EMBL/GenBank/DDBJ whole genome shotgun (WGS) entry which is preliminary data.</text>
</comment>
<reference evidence="4" key="1">
    <citation type="submission" date="2018-05" db="EMBL/GenBank/DDBJ databases">
        <authorList>
            <person name="Li Y."/>
        </authorList>
    </citation>
    <scope>NUCLEOTIDE SEQUENCE [LARGE SCALE GENOMIC DNA]</scope>
    <source>
        <strain evidence="4">sk1b4</strain>
    </source>
</reference>
<evidence type="ECO:0008006" key="5">
    <source>
        <dbReference type="Google" id="ProtNLM"/>
    </source>
</evidence>
<dbReference type="Proteomes" id="UP000245283">
    <property type="component" value="Unassembled WGS sequence"/>
</dbReference>
<evidence type="ECO:0000256" key="1">
    <source>
        <dbReference type="SAM" id="Coils"/>
    </source>
</evidence>